<dbReference type="GO" id="GO:0042910">
    <property type="term" value="F:xenobiotic transmembrane transporter activity"/>
    <property type="evidence" value="ECO:0007669"/>
    <property type="project" value="InterPro"/>
</dbReference>
<proteinExistence type="predicted"/>
<feature type="transmembrane region" description="Helical" evidence="7">
    <location>
        <begin position="354"/>
        <end position="374"/>
    </location>
</feature>
<evidence type="ECO:0000256" key="1">
    <source>
        <dbReference type="ARBA" id="ARBA00004651"/>
    </source>
</evidence>
<feature type="transmembrane region" description="Helical" evidence="7">
    <location>
        <begin position="196"/>
        <end position="215"/>
    </location>
</feature>
<comment type="subcellular location">
    <subcellularLocation>
        <location evidence="1">Cell membrane</location>
        <topology evidence="1">Multi-pass membrane protein</topology>
    </subcellularLocation>
</comment>
<keyword evidence="3" id="KW-1003">Cell membrane</keyword>
<dbReference type="InterPro" id="IPR048279">
    <property type="entry name" value="MdtK-like"/>
</dbReference>
<dbReference type="PIRSF" id="PIRSF006603">
    <property type="entry name" value="DinF"/>
    <property type="match status" value="1"/>
</dbReference>
<sequence>MRLFVREKAFYKTFFSLTVIIGLQSIISFGVNLSDSLMIGGYSEAALSGIAIANQFQFVLHMLIMGVGECLVIMASRYWGAKDVESIKKIASIGMRLAIVIGLVFGVVVFVFPESLLSLFTNDQIVISEGVRFVQIICFSYFFFSITSSLLATLRSVEVVKIGFILSSSTLIINVCLNYVLIYGHFGFPSLGVEGSAIATLTARIIEMIIVITYVKRFDQKIYLKLRDFIQVERELFKRYLNIGLPIILSNMNWGIAMAVQTAILGHMGAAVIAANSIANTFFQIVAVVVFASASATTIIIGKTIGEGRIDKIKDYAKTLQMLFLIIGVCTGAVLYMIKGHVLDFYSVSGEAKVFALQFMTVLSITVIGTAYHMPSLTGIVRSGGDTKFVLYNDTIFMWLIVIPASALCAFVFDLSPLITVICLKSDQVLKCFVAVIKVNRFRWIRSFGHHAETKKTSLSAK</sequence>
<dbReference type="Pfam" id="PF01554">
    <property type="entry name" value="MatE"/>
    <property type="match status" value="2"/>
</dbReference>
<dbReference type="NCBIfam" id="TIGR00797">
    <property type="entry name" value="matE"/>
    <property type="match status" value="1"/>
</dbReference>
<keyword evidence="2" id="KW-0813">Transport</keyword>
<protein>
    <submittedName>
        <fullName evidence="8">MATE family efflux transporter</fullName>
    </submittedName>
</protein>
<dbReference type="GO" id="GO:0015297">
    <property type="term" value="F:antiporter activity"/>
    <property type="evidence" value="ECO:0007669"/>
    <property type="project" value="InterPro"/>
</dbReference>
<keyword evidence="6 7" id="KW-0472">Membrane</keyword>
<dbReference type="InterPro" id="IPR002528">
    <property type="entry name" value="MATE_fam"/>
</dbReference>
<dbReference type="EMBL" id="CP119317">
    <property type="protein sequence ID" value="WEK53560.1"/>
    <property type="molecule type" value="Genomic_DNA"/>
</dbReference>
<name>A0AA95JFB1_9BACL</name>
<feature type="transmembrane region" description="Helical" evidence="7">
    <location>
        <begin position="395"/>
        <end position="413"/>
    </location>
</feature>
<dbReference type="GO" id="GO:0005886">
    <property type="term" value="C:plasma membrane"/>
    <property type="evidence" value="ECO:0007669"/>
    <property type="project" value="UniProtKB-SubCell"/>
</dbReference>
<dbReference type="PANTHER" id="PTHR42925:SF2">
    <property type="entry name" value="NA+ DRIVEN MULTIDRUG EFFLUX PUMP"/>
    <property type="match status" value="1"/>
</dbReference>
<evidence type="ECO:0000313" key="9">
    <source>
        <dbReference type="Proteomes" id="UP001178662"/>
    </source>
</evidence>
<keyword evidence="4 7" id="KW-0812">Transmembrane</keyword>
<dbReference type="CDD" id="cd13134">
    <property type="entry name" value="MATE_like_8"/>
    <property type="match status" value="1"/>
</dbReference>
<evidence type="ECO:0000256" key="7">
    <source>
        <dbReference type="SAM" id="Phobius"/>
    </source>
</evidence>
<feature type="transmembrane region" description="Helical" evidence="7">
    <location>
        <begin position="133"/>
        <end position="152"/>
    </location>
</feature>
<evidence type="ECO:0000313" key="8">
    <source>
        <dbReference type="EMBL" id="WEK53560.1"/>
    </source>
</evidence>
<feature type="transmembrane region" description="Helical" evidence="7">
    <location>
        <begin position="93"/>
        <end position="113"/>
    </location>
</feature>
<dbReference type="AlphaFoldDB" id="A0AA95JFB1"/>
<feature type="transmembrane region" description="Helical" evidence="7">
    <location>
        <begin position="51"/>
        <end position="72"/>
    </location>
</feature>
<dbReference type="InterPro" id="IPR047135">
    <property type="entry name" value="YsiQ"/>
</dbReference>
<dbReference type="PANTHER" id="PTHR42925">
    <property type="entry name" value="MULTIDRUG AND TOXIN EFFLUX PROTEIN MATE FAMILY"/>
    <property type="match status" value="1"/>
</dbReference>
<reference evidence="8" key="1">
    <citation type="submission" date="2023-03" db="EMBL/GenBank/DDBJ databases">
        <title>Andean soil-derived lignocellulolytic bacterial consortium as a source of novel taxa and putative plastic-active enzymes.</title>
        <authorList>
            <person name="Diaz-Garcia L."/>
            <person name="Chuvochina M."/>
            <person name="Feuerriegel G."/>
            <person name="Bunk B."/>
            <person name="Sproer C."/>
            <person name="Streit W.R."/>
            <person name="Rodriguez L.M."/>
            <person name="Overmann J."/>
            <person name="Jimenez D.J."/>
        </authorList>
    </citation>
    <scope>NUCLEOTIDE SEQUENCE</scope>
    <source>
        <strain evidence="8">MAG 2441</strain>
    </source>
</reference>
<organism evidence="8 9">
    <name type="scientific">Candidatus Cohnella colombiensis</name>
    <dbReference type="NCBI Taxonomy" id="3121368"/>
    <lineage>
        <taxon>Bacteria</taxon>
        <taxon>Bacillati</taxon>
        <taxon>Bacillota</taxon>
        <taxon>Bacilli</taxon>
        <taxon>Bacillales</taxon>
        <taxon>Paenibacillaceae</taxon>
        <taxon>Cohnella</taxon>
    </lineage>
</organism>
<feature type="transmembrane region" description="Helical" evidence="7">
    <location>
        <begin position="322"/>
        <end position="342"/>
    </location>
</feature>
<feature type="transmembrane region" description="Helical" evidence="7">
    <location>
        <begin position="164"/>
        <end position="184"/>
    </location>
</feature>
<keyword evidence="5 7" id="KW-1133">Transmembrane helix</keyword>
<evidence type="ECO:0000256" key="4">
    <source>
        <dbReference type="ARBA" id="ARBA00022692"/>
    </source>
</evidence>
<evidence type="ECO:0000256" key="2">
    <source>
        <dbReference type="ARBA" id="ARBA00022448"/>
    </source>
</evidence>
<evidence type="ECO:0000256" key="3">
    <source>
        <dbReference type="ARBA" id="ARBA00022475"/>
    </source>
</evidence>
<evidence type="ECO:0000256" key="5">
    <source>
        <dbReference type="ARBA" id="ARBA00022989"/>
    </source>
</evidence>
<dbReference type="Proteomes" id="UP001178662">
    <property type="component" value="Chromosome"/>
</dbReference>
<feature type="transmembrane region" description="Helical" evidence="7">
    <location>
        <begin position="254"/>
        <end position="275"/>
    </location>
</feature>
<feature type="transmembrane region" description="Helical" evidence="7">
    <location>
        <begin position="281"/>
        <end position="301"/>
    </location>
</feature>
<keyword evidence="9" id="KW-1185">Reference proteome</keyword>
<evidence type="ECO:0000256" key="6">
    <source>
        <dbReference type="ARBA" id="ARBA00023136"/>
    </source>
</evidence>
<gene>
    <name evidence="8" type="ORF">P0Y55_13345</name>
</gene>
<feature type="transmembrane region" description="Helical" evidence="7">
    <location>
        <begin position="9"/>
        <end position="31"/>
    </location>
</feature>
<accession>A0AA95JFB1</accession>